<dbReference type="OrthoDB" id="8115219at2"/>
<evidence type="ECO:0000256" key="1">
    <source>
        <dbReference type="SAM" id="SignalP"/>
    </source>
</evidence>
<evidence type="ECO:0000313" key="3">
    <source>
        <dbReference type="Proteomes" id="UP000245865"/>
    </source>
</evidence>
<sequence length="149" mass="16283">MRWNSGLAVVAAIMSTMGLAHADDMDQFGQFKHHLLAGTRTTALLYAAKCDQSSGDKHNSPEIIGGFAIDSFMNIQAPNETIVFSNTHFTVHPDNAPVIEFVRYEVSADQKAKISVKMLSPNTYEPIGEPRSFDCKLGEGLKFAYGASQ</sequence>
<evidence type="ECO:0000313" key="2">
    <source>
        <dbReference type="EMBL" id="PWL18697.1"/>
    </source>
</evidence>
<dbReference type="RefSeq" id="WP_109705596.1">
    <property type="nucleotide sequence ID" value="NZ_QGDB01000002.1"/>
</dbReference>
<keyword evidence="1" id="KW-0732">Signal</keyword>
<dbReference type="Proteomes" id="UP000245865">
    <property type="component" value="Unassembled WGS sequence"/>
</dbReference>
<name>A0A316J9Q9_9HYPH</name>
<dbReference type="Pfam" id="PF06903">
    <property type="entry name" value="VirK"/>
    <property type="match status" value="1"/>
</dbReference>
<feature type="signal peptide" evidence="1">
    <location>
        <begin position="1"/>
        <end position="22"/>
    </location>
</feature>
<dbReference type="InterPro" id="IPR010694">
    <property type="entry name" value="Uncharacterised_VirK"/>
</dbReference>
<proteinExistence type="predicted"/>
<organism evidence="2 3">
    <name type="scientific">Falsochrobactrum shanghaiense</name>
    <dbReference type="NCBI Taxonomy" id="2201899"/>
    <lineage>
        <taxon>Bacteria</taxon>
        <taxon>Pseudomonadati</taxon>
        <taxon>Pseudomonadota</taxon>
        <taxon>Alphaproteobacteria</taxon>
        <taxon>Hyphomicrobiales</taxon>
        <taxon>Brucellaceae</taxon>
        <taxon>Falsochrobactrum</taxon>
    </lineage>
</organism>
<accession>A0A316J9Q9</accession>
<dbReference type="AlphaFoldDB" id="A0A316J9Q9"/>
<evidence type="ECO:0008006" key="4">
    <source>
        <dbReference type="Google" id="ProtNLM"/>
    </source>
</evidence>
<gene>
    <name evidence="2" type="ORF">DKP76_06355</name>
</gene>
<reference evidence="2 3" key="1">
    <citation type="submission" date="2018-05" db="EMBL/GenBank/DDBJ databases">
        <title>Comparative genomic sequence analysis between strain HN4 and CCM 8460T (Falsochrobactrum ovis) will provide more evidence to prove that HN4 is a new species of Falsochrobactrum.</title>
        <authorList>
            <person name="Lyu W."/>
            <person name="Sun L."/>
            <person name="Yao L."/>
        </authorList>
    </citation>
    <scope>NUCLEOTIDE SEQUENCE [LARGE SCALE GENOMIC DNA]</scope>
    <source>
        <strain evidence="2 3">HN4</strain>
    </source>
</reference>
<feature type="chain" id="PRO_5016266159" description="VirK protein" evidence="1">
    <location>
        <begin position="23"/>
        <end position="149"/>
    </location>
</feature>
<comment type="caution">
    <text evidence="2">The sequence shown here is derived from an EMBL/GenBank/DDBJ whole genome shotgun (WGS) entry which is preliminary data.</text>
</comment>
<keyword evidence="3" id="KW-1185">Reference proteome</keyword>
<dbReference type="EMBL" id="QGDB01000002">
    <property type="protein sequence ID" value="PWL18697.1"/>
    <property type="molecule type" value="Genomic_DNA"/>
</dbReference>
<protein>
    <recommendedName>
        <fullName evidence="4">VirK protein</fullName>
    </recommendedName>
</protein>